<proteinExistence type="predicted"/>
<dbReference type="AlphaFoldDB" id="A0A1F6N1W3"/>
<comment type="caution">
    <text evidence="2">The sequence shown here is derived from an EMBL/GenBank/DDBJ whole genome shotgun (WGS) entry which is preliminary data.</text>
</comment>
<reference evidence="2 3" key="1">
    <citation type="journal article" date="2016" name="Nat. Commun.">
        <title>Thousands of microbial genomes shed light on interconnected biogeochemical processes in an aquifer system.</title>
        <authorList>
            <person name="Anantharaman K."/>
            <person name="Brown C.T."/>
            <person name="Hug L.A."/>
            <person name="Sharon I."/>
            <person name="Castelle C.J."/>
            <person name="Probst A.J."/>
            <person name="Thomas B.C."/>
            <person name="Singh A."/>
            <person name="Wilkins M.J."/>
            <person name="Karaoz U."/>
            <person name="Brodie E.L."/>
            <person name="Williams K.H."/>
            <person name="Hubbard S.S."/>
            <person name="Banfield J.F."/>
        </authorList>
    </citation>
    <scope>NUCLEOTIDE SEQUENCE [LARGE SCALE GENOMIC DNA]</scope>
</reference>
<gene>
    <name evidence="2" type="ORF">A2983_00345</name>
</gene>
<keyword evidence="1" id="KW-0472">Membrane</keyword>
<keyword evidence="1" id="KW-0812">Transmembrane</keyword>
<keyword evidence="1" id="KW-1133">Transmembrane helix</keyword>
<sequence length="188" mass="21477">MSTKKRRKTHNQSPFSAEIVAAMTKELPNVLIKEGYFRAEEKKPENTESKITPEKSYTKPQTMPVAVPITEPKNLHQIIPRGDRKALWYTVIFFSIFIFGIWLFNTKTVINTIWGEHSSQALINQGKNDLNSILETVKQNDKIFQKKLNDSSKIKSPIKTENSVNVEDSTKVENALKEALKSINQSSR</sequence>
<protein>
    <submittedName>
        <fullName evidence="2">Uncharacterized protein</fullName>
    </submittedName>
</protein>
<dbReference type="EMBL" id="MFQH01000021">
    <property type="protein sequence ID" value="OGH77919.1"/>
    <property type="molecule type" value="Genomic_DNA"/>
</dbReference>
<feature type="transmembrane region" description="Helical" evidence="1">
    <location>
        <begin position="86"/>
        <end position="104"/>
    </location>
</feature>
<accession>A0A1F6N1W3</accession>
<evidence type="ECO:0000256" key="1">
    <source>
        <dbReference type="SAM" id="Phobius"/>
    </source>
</evidence>
<dbReference type="Proteomes" id="UP000177040">
    <property type="component" value="Unassembled WGS sequence"/>
</dbReference>
<evidence type="ECO:0000313" key="3">
    <source>
        <dbReference type="Proteomes" id="UP000177040"/>
    </source>
</evidence>
<evidence type="ECO:0000313" key="2">
    <source>
        <dbReference type="EMBL" id="OGH77919.1"/>
    </source>
</evidence>
<name>A0A1F6N1W3_9BACT</name>
<organism evidence="2 3">
    <name type="scientific">Candidatus Magasanikbacteria bacterium RIFCSPLOWO2_01_FULL_40_15</name>
    <dbReference type="NCBI Taxonomy" id="1798686"/>
    <lineage>
        <taxon>Bacteria</taxon>
        <taxon>Candidatus Magasanikiibacteriota</taxon>
    </lineage>
</organism>